<sequence length="341" mass="39150">MINKHLSIDKEKDIAKQKEVIPVLPKAIEEHDIGLLKFDTDTGKPVISDSLRLQILKLGSVYFKNSEGPFLPKNNRSINKSWLKRKLGNGCGKEIARSWLVYSPHKNSAFCLCCLLFSKTDNRSKLEQQSGFSNWKTPERISVHQNSKKHRECFTQWKEMEKNLNQNKNIIDAELKLQIERENLKWRDILTRILHCIKYLATQNLALRGHRESLQLGNEANKGNFLNLIKLLSIFDLVLKEHLFYVENHPGYASYLSPRVHNEFIHLMASAVHNNLLKRIVAKGLSVVYGVNSPTRRIMDNEGLFIKYAGKHVAQVQDTIVLAQITNVNRQQFTGNDSSAL</sequence>
<dbReference type="PANTHER" id="PTHR45749:SF23">
    <property type="entry name" value="ZINC FINGER MYM-TYPE PROTEIN 1-LIKE"/>
    <property type="match status" value="1"/>
</dbReference>
<dbReference type="PANTHER" id="PTHR45749">
    <property type="match status" value="1"/>
</dbReference>
<evidence type="ECO:0000259" key="1">
    <source>
        <dbReference type="SMART" id="SM00597"/>
    </source>
</evidence>
<gene>
    <name evidence="2" type="ORF">AVEN_119315_1</name>
</gene>
<keyword evidence="3" id="KW-1185">Reference proteome</keyword>
<accession>A0A4Y2M2F4</accession>
<protein>
    <recommendedName>
        <fullName evidence="1">TTF-type domain-containing protein</fullName>
    </recommendedName>
</protein>
<name>A0A4Y2M2F4_ARAVE</name>
<feature type="domain" description="TTF-type" evidence="1">
    <location>
        <begin position="74"/>
        <end position="169"/>
    </location>
</feature>
<dbReference type="EMBL" id="BGPR01121238">
    <property type="protein sequence ID" value="GBN20939.1"/>
    <property type="molecule type" value="Genomic_DNA"/>
</dbReference>
<evidence type="ECO:0000313" key="3">
    <source>
        <dbReference type="Proteomes" id="UP000499080"/>
    </source>
</evidence>
<organism evidence="2 3">
    <name type="scientific">Araneus ventricosus</name>
    <name type="common">Orbweaver spider</name>
    <name type="synonym">Epeira ventricosa</name>
    <dbReference type="NCBI Taxonomy" id="182803"/>
    <lineage>
        <taxon>Eukaryota</taxon>
        <taxon>Metazoa</taxon>
        <taxon>Ecdysozoa</taxon>
        <taxon>Arthropoda</taxon>
        <taxon>Chelicerata</taxon>
        <taxon>Arachnida</taxon>
        <taxon>Araneae</taxon>
        <taxon>Araneomorphae</taxon>
        <taxon>Entelegynae</taxon>
        <taxon>Araneoidea</taxon>
        <taxon>Araneidae</taxon>
        <taxon>Araneus</taxon>
    </lineage>
</organism>
<reference evidence="2 3" key="1">
    <citation type="journal article" date="2019" name="Sci. Rep.">
        <title>Orb-weaving spider Araneus ventricosus genome elucidates the spidroin gene catalogue.</title>
        <authorList>
            <person name="Kono N."/>
            <person name="Nakamura H."/>
            <person name="Ohtoshi R."/>
            <person name="Moran D.A.P."/>
            <person name="Shinohara A."/>
            <person name="Yoshida Y."/>
            <person name="Fujiwara M."/>
            <person name="Mori M."/>
            <person name="Tomita M."/>
            <person name="Arakawa K."/>
        </authorList>
    </citation>
    <scope>NUCLEOTIDE SEQUENCE [LARGE SCALE GENOMIC DNA]</scope>
</reference>
<dbReference type="AlphaFoldDB" id="A0A4Y2M2F4"/>
<dbReference type="OrthoDB" id="6435517at2759"/>
<dbReference type="Proteomes" id="UP000499080">
    <property type="component" value="Unassembled WGS sequence"/>
</dbReference>
<proteinExistence type="predicted"/>
<comment type="caution">
    <text evidence="2">The sequence shown here is derived from an EMBL/GenBank/DDBJ whole genome shotgun (WGS) entry which is preliminary data.</text>
</comment>
<dbReference type="InterPro" id="IPR006580">
    <property type="entry name" value="Znf_TTF"/>
</dbReference>
<dbReference type="SMART" id="SM00597">
    <property type="entry name" value="ZnF_TTF"/>
    <property type="match status" value="1"/>
</dbReference>
<evidence type="ECO:0000313" key="2">
    <source>
        <dbReference type="EMBL" id="GBN20939.1"/>
    </source>
</evidence>